<name>A0A0S4LI56_9BACT</name>
<evidence type="ECO:0000256" key="1">
    <source>
        <dbReference type="SAM" id="Phobius"/>
    </source>
</evidence>
<feature type="transmembrane region" description="Helical" evidence="1">
    <location>
        <begin position="31"/>
        <end position="49"/>
    </location>
</feature>
<proteinExistence type="predicted"/>
<organism evidence="2 3">
    <name type="scientific">Candidatus Nitrospira nitrificans</name>
    <dbReference type="NCBI Taxonomy" id="1742973"/>
    <lineage>
        <taxon>Bacteria</taxon>
        <taxon>Pseudomonadati</taxon>
        <taxon>Nitrospirota</taxon>
        <taxon>Nitrospiria</taxon>
        <taxon>Nitrospirales</taxon>
        <taxon>Nitrospiraceae</taxon>
        <taxon>Nitrospira</taxon>
    </lineage>
</organism>
<accession>A0A0S4LI56</accession>
<dbReference type="Proteomes" id="UP000198736">
    <property type="component" value="Unassembled WGS sequence"/>
</dbReference>
<feature type="transmembrane region" description="Helical" evidence="1">
    <location>
        <begin position="92"/>
        <end position="117"/>
    </location>
</feature>
<dbReference type="EMBL" id="CZPZ01000023">
    <property type="protein sequence ID" value="CUS37189.1"/>
    <property type="molecule type" value="Genomic_DNA"/>
</dbReference>
<feature type="transmembrane region" description="Helical" evidence="1">
    <location>
        <begin position="124"/>
        <end position="144"/>
    </location>
</feature>
<feature type="transmembrane region" description="Helical" evidence="1">
    <location>
        <begin position="269"/>
        <end position="296"/>
    </location>
</feature>
<feature type="transmembrane region" description="Helical" evidence="1">
    <location>
        <begin position="230"/>
        <end position="249"/>
    </location>
</feature>
<evidence type="ECO:0000313" key="2">
    <source>
        <dbReference type="EMBL" id="CUS37189.1"/>
    </source>
</evidence>
<evidence type="ECO:0000313" key="3">
    <source>
        <dbReference type="Proteomes" id="UP000198736"/>
    </source>
</evidence>
<gene>
    <name evidence="2" type="ORF">COMA2_30120</name>
</gene>
<sequence length="359" mass="39169">MPSCTCAGDLYSVHVDAMTPRAPSPASDYRFLLLMVPSLFILSLAVGLFEFSSNITVDNFHHLTSRLMHRASESSKESLDPTHFLVEVKSRYIWLTTVVVALVAGLYALIVCGIIIYQSLPRPRLLVVTAVGIFFASIGLAFIWSLDDTHALYRAVFSFSYDNLRQAGPQRIGEHLLRYAMVVVSIVNVQAMVVPVVALLAACSSLAPPMAGAQPDPEFYALQMRRLKEVLAAASAILVAGVLHMGAWLRWPAALIADKDAHEAVLGTALAITLFWGVTFTLMLVSTYLPAALLLAKRAQTLLQESPSNQSEPEPEQWLKDHGLFLSLQDHFPQFGLMLAPLLASPLSSLLFAPLTPTG</sequence>
<keyword evidence="3" id="KW-1185">Reference proteome</keyword>
<protein>
    <submittedName>
        <fullName evidence="2">Uncharacterized protein</fullName>
    </submittedName>
</protein>
<keyword evidence="1" id="KW-0472">Membrane</keyword>
<keyword evidence="1" id="KW-0812">Transmembrane</keyword>
<feature type="transmembrane region" description="Helical" evidence="1">
    <location>
        <begin position="179"/>
        <end position="202"/>
    </location>
</feature>
<reference evidence="3" key="1">
    <citation type="submission" date="2015-10" db="EMBL/GenBank/DDBJ databases">
        <authorList>
            <person name="Luecker S."/>
            <person name="Luecker S."/>
        </authorList>
    </citation>
    <scope>NUCLEOTIDE SEQUENCE [LARGE SCALE GENOMIC DNA]</scope>
</reference>
<dbReference type="AlphaFoldDB" id="A0A0S4LI56"/>
<keyword evidence="1" id="KW-1133">Transmembrane helix</keyword>